<organism evidence="1 2">
    <name type="scientific">Streblomastix strix</name>
    <dbReference type="NCBI Taxonomy" id="222440"/>
    <lineage>
        <taxon>Eukaryota</taxon>
        <taxon>Metamonada</taxon>
        <taxon>Preaxostyla</taxon>
        <taxon>Oxymonadida</taxon>
        <taxon>Streblomastigidae</taxon>
        <taxon>Streblomastix</taxon>
    </lineage>
</organism>
<name>A0A5J4T5H0_9EUKA</name>
<dbReference type="EMBL" id="SNRW01038058">
    <property type="protein sequence ID" value="KAA6353467.1"/>
    <property type="molecule type" value="Genomic_DNA"/>
</dbReference>
<evidence type="ECO:0008006" key="3">
    <source>
        <dbReference type="Google" id="ProtNLM"/>
    </source>
</evidence>
<dbReference type="AlphaFoldDB" id="A0A5J4T5H0"/>
<feature type="non-terminal residue" evidence="1">
    <location>
        <position position="253"/>
    </location>
</feature>
<proteinExistence type="predicted"/>
<comment type="caution">
    <text evidence="1">The sequence shown here is derived from an EMBL/GenBank/DDBJ whole genome shotgun (WGS) entry which is preliminary data.</text>
</comment>
<protein>
    <recommendedName>
        <fullName evidence="3">DDE-1 domain-containing protein</fullName>
    </recommendedName>
</protein>
<evidence type="ECO:0000313" key="1">
    <source>
        <dbReference type="EMBL" id="KAA6353467.1"/>
    </source>
</evidence>
<evidence type="ECO:0000313" key="2">
    <source>
        <dbReference type="Proteomes" id="UP000324800"/>
    </source>
</evidence>
<accession>A0A5J4T5H0</accession>
<gene>
    <name evidence="1" type="ORF">EZS28_051006</name>
</gene>
<sequence length="253" mass="29239">MLKKSRLCKLLGLKWKAQREIHNRKRFTDPDEGIMIAKLIEQFEMGKLCSYYAFITYIMEELHVQVGNEFVMRFLRHHYDEIVERWCNSRESGRMEVNRKDSDRHRSDLVNYVAGKPTCAIIVIDESGTQDWPDAKSQLMLLTAGSINQQLHYKVKRNENLHTVMLGITLCCDTMLPLVVTKRVTLDADVHATGLRFNVDVVIVLWPKGYVNFATFKVEDLPIFALLKQELRKANANSDVRTQAQTISRLVAP</sequence>
<reference evidence="1 2" key="1">
    <citation type="submission" date="2019-03" db="EMBL/GenBank/DDBJ databases">
        <title>Single cell metagenomics reveals metabolic interactions within the superorganism composed of flagellate Streblomastix strix and complex community of Bacteroidetes bacteria on its surface.</title>
        <authorList>
            <person name="Treitli S.C."/>
            <person name="Kolisko M."/>
            <person name="Husnik F."/>
            <person name="Keeling P."/>
            <person name="Hampl V."/>
        </authorList>
    </citation>
    <scope>NUCLEOTIDE SEQUENCE [LARGE SCALE GENOMIC DNA]</scope>
    <source>
        <strain evidence="1">ST1C</strain>
    </source>
</reference>
<dbReference type="Proteomes" id="UP000324800">
    <property type="component" value="Unassembled WGS sequence"/>
</dbReference>